<evidence type="ECO:0000256" key="2">
    <source>
        <dbReference type="ARBA" id="ARBA00008779"/>
    </source>
</evidence>
<comment type="similarity">
    <text evidence="2">Belongs to the sulfatase family.</text>
</comment>
<evidence type="ECO:0000313" key="8">
    <source>
        <dbReference type="EMBL" id="CRK99551.1"/>
    </source>
</evidence>
<organism evidence="8 9">
    <name type="scientific">Clunio marinus</name>
    <dbReference type="NCBI Taxonomy" id="568069"/>
    <lineage>
        <taxon>Eukaryota</taxon>
        <taxon>Metazoa</taxon>
        <taxon>Ecdysozoa</taxon>
        <taxon>Arthropoda</taxon>
        <taxon>Hexapoda</taxon>
        <taxon>Insecta</taxon>
        <taxon>Pterygota</taxon>
        <taxon>Neoptera</taxon>
        <taxon>Endopterygota</taxon>
        <taxon>Diptera</taxon>
        <taxon>Nematocera</taxon>
        <taxon>Chironomoidea</taxon>
        <taxon>Chironomidae</taxon>
        <taxon>Clunio</taxon>
    </lineage>
</organism>
<proteinExistence type="inferred from homology"/>
<dbReference type="PANTHER" id="PTHR10342">
    <property type="entry name" value="ARYLSULFATASE"/>
    <property type="match status" value="1"/>
</dbReference>
<keyword evidence="4" id="KW-0378">Hydrolase</keyword>
<evidence type="ECO:0000256" key="5">
    <source>
        <dbReference type="ARBA" id="ARBA00022837"/>
    </source>
</evidence>
<dbReference type="OrthoDB" id="103349at2759"/>
<dbReference type="STRING" id="568069.A0A1J1IH10"/>
<sequence>MIDFILVHGTNLDNFLEALHILDLGIIMGSGLEESNRLTECAQYLHNYLVDEYAFETMESKTMPESSSYICDIDILDHPSEEHFWTKYFFLHQPAKLVNCIDLWPAITKWKDLNYLMKIAGYRTVPIELGKKYDNDDWSQGMFRFGEFLKTFMSTQSDTNQIAYLAQHDLFDQIPELRKDFSIPDYCAVGTGETIIKSWIGPANTISTMHTDDKHNLLCQVFGEKLIILASPDQSDNLYPYEGMLSNTCQIDPENLNFTKFPLTKNVKFLKLILKPGEILFIPKLWFHYVKSLSPSISLSFWFEVNETKPGVEQTADFDIVILQIKFFLLTSRNGILHKFTSFIQPLLINIMKFVALVLFCVVKFSHQKISKPNVVIIMADDHGFNDVGFRGSNEIPTPNIDALAYNGVILNRFYTPPLCTPSRSSFYTGKYPHRMGMQHFVIPADEPWKTPMFLLLNHLAPHAGNADFPLQAPPEEIEKFSYIEDETRRALAAMISIMDRSIGKVVSALEKNEMLANTIIVYYSDNGGPTIGSQSTRASNYPLRGQKRSPWEGGVRTNAVVYAPFLKKSKELTNQLFHVSDLLPTLMKLAGIKLNNEMKLDGVDQWKVINEGARTTRTSIENFDNIVGFGSYIRQQYKLVRGTTNNEYDGWLSNKTSSGIIEDVANVANVLIDDNSLQKQEMPNVVIIMADDHGFSDVSFRGSNEIPTPNIDALAYNGVILNRFYTPPLCTPSRSSFLTGKYPHRMGMQHFVIPADEPWGLPLNEKIMPQYFKEAGYTTNLIGKWHLGFFQQQYTPSERGFDNFFGYLGPYIDYFDFTHKKFNRNFSRGFDLRRNLSVAEDLKFNKSETENYATDLFKNEAVKIIENHDKETPMFLLLNHLAPHAGNEDFPLQAPPEEIEKFSYIEDESRRTLAAMISIMDRGIGKVVTALKKNDMLANTIIVYYSDNGGPTFGIHSTKASNYPLRGQKESPWEGGVRTNAVVYAPFLKKSKELTNQLFHVSDLLPTLMKLAGIKLNNEMKLDGVDQWKVINEGARTTRTSIENFDNIVGFGSYIRQQYKLVRGTTNNEYDGWLSNKTSSGIIEDVANVANVLIDDVIHFIKVLTSETSIAILKVSPDKPLTIPKIYELRQKATVNCGNSVDENKSCDLTKAACLFNINEDPCEQNNVAETFPLIYRRLSELYDEAVATAVPSRRKPFDPAYDHGFSDVSFRGSNEIPTPNIDALAYNGVILNRFYTPPLCTPSRSSFLTGKYPHRMGMQHFVIPADEPWGLPLNEKIMPQYFKEAGYTTNLIGKWHLGFFQQQYTPSERGFDNFFGYLGPYIDYFDFTHKKFNRNFSRGFDLRRNLSVAEDLKFNKSETENYATDLFTNEAVKIIENHDKETPMFLLLNHLAPHAGNADFPLQAPPEEIEKFSYIEDETRRVLAAMISIMDRGIGKVVSALEKNEMLANTIIVYYSDNGGPTIGSQSTRASNYPLRGQKRSPWEGGVRTNAVVYAPFLKKSKELTNQLFHVSDLLPTLMNLAGIKLNNDMKLDGVDQWKVINEGAKTTRTSIENLDNISSFGSYISQQYKLVRGTTNNEYDGWLSNKSEGIIDGVTYVAKVLTSETSIAILKVSPDKPLTIPKIYELRQKATVNCGNSVDENKSCDLTKAACLFNINEDPCEQNNVAENFPLIYRRLLELYDEAVATAVPSRRKSFDPACDPINFDFNWQWWENDS</sequence>
<dbReference type="PROSITE" id="PS51184">
    <property type="entry name" value="JMJC"/>
    <property type="match status" value="1"/>
</dbReference>
<dbReference type="GO" id="GO:0046872">
    <property type="term" value="F:metal ion binding"/>
    <property type="evidence" value="ECO:0007669"/>
    <property type="project" value="UniProtKB-KW"/>
</dbReference>
<dbReference type="InterPro" id="IPR000917">
    <property type="entry name" value="Sulfatase_N"/>
</dbReference>
<dbReference type="Gene3D" id="3.30.1120.10">
    <property type="match status" value="2"/>
</dbReference>
<feature type="domain" description="JmjC" evidence="7">
    <location>
        <begin position="154"/>
        <end position="320"/>
    </location>
</feature>
<dbReference type="Gene3D" id="3.40.720.10">
    <property type="entry name" value="Alkaline Phosphatase, subunit A"/>
    <property type="match status" value="4"/>
</dbReference>
<dbReference type="SUPFAM" id="SSF53649">
    <property type="entry name" value="Alkaline phosphatase-like"/>
    <property type="match status" value="3"/>
</dbReference>
<reference evidence="8 9" key="1">
    <citation type="submission" date="2015-04" db="EMBL/GenBank/DDBJ databases">
        <authorList>
            <person name="Syromyatnikov M.Y."/>
            <person name="Popov V.N."/>
        </authorList>
    </citation>
    <scope>NUCLEOTIDE SEQUENCE [LARGE SCALE GENOMIC DNA]</scope>
</reference>
<accession>A0A1J1IH10</accession>
<protein>
    <submittedName>
        <fullName evidence="8">CLUMA_CG012868, isoform A</fullName>
    </submittedName>
</protein>
<dbReference type="InterPro" id="IPR003347">
    <property type="entry name" value="JmjC_dom"/>
</dbReference>
<dbReference type="InterPro" id="IPR047115">
    <property type="entry name" value="ARSB"/>
</dbReference>
<dbReference type="InterPro" id="IPR017850">
    <property type="entry name" value="Alkaline_phosphatase_core_sf"/>
</dbReference>
<dbReference type="EMBL" id="CVRI01000051">
    <property type="protein sequence ID" value="CRK99551.1"/>
    <property type="molecule type" value="Genomic_DNA"/>
</dbReference>
<dbReference type="PROSITE" id="PS00523">
    <property type="entry name" value="SULFATASE_1"/>
    <property type="match status" value="2"/>
</dbReference>
<dbReference type="CDD" id="cd16029">
    <property type="entry name" value="4-S"/>
    <property type="match status" value="2"/>
</dbReference>
<dbReference type="Pfam" id="PF13621">
    <property type="entry name" value="Cupin_8"/>
    <property type="match status" value="1"/>
</dbReference>
<keyword evidence="6" id="KW-0325">Glycoprotein</keyword>
<gene>
    <name evidence="8" type="primary">similar to Arylsulfatase B</name>
    <name evidence="8" type="ORF">CLUMA_CG012868</name>
</gene>
<dbReference type="Pfam" id="PF00884">
    <property type="entry name" value="Sulfatase"/>
    <property type="match status" value="4"/>
</dbReference>
<dbReference type="GO" id="GO:0008484">
    <property type="term" value="F:sulfuric ester hydrolase activity"/>
    <property type="evidence" value="ECO:0007669"/>
    <property type="project" value="InterPro"/>
</dbReference>
<evidence type="ECO:0000259" key="7">
    <source>
        <dbReference type="PROSITE" id="PS51184"/>
    </source>
</evidence>
<name>A0A1J1IH10_9DIPT</name>
<dbReference type="Proteomes" id="UP000183832">
    <property type="component" value="Unassembled WGS sequence"/>
</dbReference>
<keyword evidence="3" id="KW-0479">Metal-binding</keyword>
<dbReference type="Gene3D" id="2.60.120.650">
    <property type="entry name" value="Cupin"/>
    <property type="match status" value="1"/>
</dbReference>
<dbReference type="InterPro" id="IPR024607">
    <property type="entry name" value="Sulfatase_CS"/>
</dbReference>
<dbReference type="PANTHER" id="PTHR10342:SF264">
    <property type="entry name" value="MIP05773P-RELATED"/>
    <property type="match status" value="1"/>
</dbReference>
<dbReference type="SUPFAM" id="SSF51197">
    <property type="entry name" value="Clavaminate synthase-like"/>
    <property type="match status" value="1"/>
</dbReference>
<comment type="cofactor">
    <cofactor evidence="1">
        <name>Ca(2+)</name>
        <dbReference type="ChEBI" id="CHEBI:29108"/>
    </cofactor>
</comment>
<dbReference type="PROSITE" id="PS00149">
    <property type="entry name" value="SULFATASE_2"/>
    <property type="match status" value="2"/>
</dbReference>
<keyword evidence="5" id="KW-0106">Calcium</keyword>
<evidence type="ECO:0000313" key="9">
    <source>
        <dbReference type="Proteomes" id="UP000183832"/>
    </source>
</evidence>
<keyword evidence="9" id="KW-1185">Reference proteome</keyword>
<dbReference type="InterPro" id="IPR041667">
    <property type="entry name" value="Cupin_8"/>
</dbReference>
<evidence type="ECO:0000256" key="4">
    <source>
        <dbReference type="ARBA" id="ARBA00022801"/>
    </source>
</evidence>
<dbReference type="SMART" id="SM00558">
    <property type="entry name" value="JmjC"/>
    <property type="match status" value="1"/>
</dbReference>
<evidence type="ECO:0000256" key="3">
    <source>
        <dbReference type="ARBA" id="ARBA00022723"/>
    </source>
</evidence>
<evidence type="ECO:0000256" key="1">
    <source>
        <dbReference type="ARBA" id="ARBA00001913"/>
    </source>
</evidence>
<evidence type="ECO:0000256" key="6">
    <source>
        <dbReference type="ARBA" id="ARBA00023180"/>
    </source>
</evidence>